<feature type="transmembrane region" description="Helical" evidence="1">
    <location>
        <begin position="399"/>
        <end position="422"/>
    </location>
</feature>
<evidence type="ECO:0000313" key="3">
    <source>
        <dbReference type="Proteomes" id="UP000588369"/>
    </source>
</evidence>
<dbReference type="EMBL" id="JABAGI010000004">
    <property type="protein sequence ID" value="NME62020.1"/>
    <property type="molecule type" value="Genomic_DNA"/>
</dbReference>
<name>A0A7X9NQL4_9BIFI</name>
<organism evidence="2 3">
    <name type="scientific">Bifidobacterium thermophilum</name>
    <dbReference type="NCBI Taxonomy" id="33905"/>
    <lineage>
        <taxon>Bacteria</taxon>
        <taxon>Bacillati</taxon>
        <taxon>Actinomycetota</taxon>
        <taxon>Actinomycetes</taxon>
        <taxon>Bifidobacteriales</taxon>
        <taxon>Bifidobacteriaceae</taxon>
        <taxon>Bifidobacterium</taxon>
    </lineage>
</organism>
<keyword evidence="1" id="KW-0472">Membrane</keyword>
<proteinExistence type="predicted"/>
<feature type="transmembrane region" description="Helical" evidence="1">
    <location>
        <begin position="322"/>
        <end position="341"/>
    </location>
</feature>
<feature type="transmembrane region" description="Helical" evidence="1">
    <location>
        <begin position="348"/>
        <end position="367"/>
    </location>
</feature>
<gene>
    <name evidence="2" type="ORF">HF844_04305</name>
</gene>
<dbReference type="AlphaFoldDB" id="A0A7X9NQL4"/>
<keyword evidence="1" id="KW-0812">Transmembrane</keyword>
<feature type="transmembrane region" description="Helical" evidence="1">
    <location>
        <begin position="105"/>
        <end position="124"/>
    </location>
</feature>
<feature type="transmembrane region" description="Helical" evidence="1">
    <location>
        <begin position="223"/>
        <end position="242"/>
    </location>
</feature>
<feature type="transmembrane region" description="Helical" evidence="1">
    <location>
        <begin position="33"/>
        <end position="57"/>
    </location>
</feature>
<evidence type="ECO:0008006" key="4">
    <source>
        <dbReference type="Google" id="ProtNLM"/>
    </source>
</evidence>
<dbReference type="RefSeq" id="WP_168984096.1">
    <property type="nucleotide sequence ID" value="NZ_JABAGI010000004.1"/>
</dbReference>
<evidence type="ECO:0000313" key="2">
    <source>
        <dbReference type="EMBL" id="NME62020.1"/>
    </source>
</evidence>
<accession>A0A7X9NQL4</accession>
<comment type="caution">
    <text evidence="2">The sequence shown here is derived from an EMBL/GenBank/DDBJ whole genome shotgun (WGS) entry which is preliminary data.</text>
</comment>
<dbReference type="Proteomes" id="UP000588369">
    <property type="component" value="Unassembled WGS sequence"/>
</dbReference>
<evidence type="ECO:0000256" key="1">
    <source>
        <dbReference type="SAM" id="Phobius"/>
    </source>
</evidence>
<keyword evidence="1" id="KW-1133">Transmembrane helix</keyword>
<sequence>MSSAVEGSVPVSRRSTDTRRTHRIRKWLAVPKNLLHVGVLTAYTAVVITVMCFHEPWFDEAQSWLMARDCSWHDLLLVRPHYEGHPPFWWLLLAIPARLGVPYEWGIKSIQLMTAVFFVWLLIFRSGLPKVLRIILPFTYFVCFQDGVTSRPYALMHAAMLLAGLSWRERDDHPWRLIGSLVLLCLCSSYGVVLAGSITMVWVWRVWRQHGIRGVLMGSKPRLAGWLVLLAVGLGITALVWPRPNTYDSGLDLLVDSPLPSTWQMVLRFWLCLPSEMMFTSVFSDVMMCFASISAWEWAMMAVFSCLVWAVFFHLAYRRGELGLLIIPYAMMSVLGVRYFAAHHEGIILGFFIMVLCVLCRDCPLNMNDVPAWMKTLGVRASAHMSNRDRTLCINLGKFVGVLLLSISVYWNVYACVADVLYPYSQARALASLIERGNLQNERMMSGWSRLPATKEQQQEWQGAYCGGGDNCIDFTTWYPADLIVANPYFNKNLISNSPDDSSYLLWYQPAGQAKKDLETWKNEGEPALYFTSFQPFFFNELGYKRADYIEVQYVNLVRPWKDQYKATTCSVYMHRDVYRKVFHKEAPNTLTVDVDIS</sequence>
<feature type="transmembrane region" description="Helical" evidence="1">
    <location>
        <begin position="131"/>
        <end position="148"/>
    </location>
</feature>
<feature type="transmembrane region" description="Helical" evidence="1">
    <location>
        <begin position="295"/>
        <end position="316"/>
    </location>
</feature>
<reference evidence="2 3" key="1">
    <citation type="submission" date="2020-04" db="EMBL/GenBank/DDBJ databases">
        <authorList>
            <person name="Hitch T.C.A."/>
            <person name="Wylensek D."/>
            <person name="Clavel T."/>
        </authorList>
    </citation>
    <scope>NUCLEOTIDE SEQUENCE [LARGE SCALE GENOMIC DNA]</scope>
    <source>
        <strain evidence="2 3">BSM-130-P53-3C</strain>
    </source>
</reference>
<feature type="transmembrane region" description="Helical" evidence="1">
    <location>
        <begin position="177"/>
        <end position="203"/>
    </location>
</feature>
<protein>
    <recommendedName>
        <fullName evidence="4">ABC superfamily ATP binding cassette transporter permease protein</fullName>
    </recommendedName>
</protein>